<comment type="caution">
    <text evidence="1">The sequence shown here is derived from an EMBL/GenBank/DDBJ whole genome shotgun (WGS) entry which is preliminary data.</text>
</comment>
<accession>A0ABP8UD76</accession>
<dbReference type="RefSeq" id="WP_345432848.1">
    <property type="nucleotide sequence ID" value="NZ_BAABHK010000006.1"/>
</dbReference>
<dbReference type="InterPro" id="IPR013325">
    <property type="entry name" value="RNA_pol_sigma_r2"/>
</dbReference>
<protein>
    <submittedName>
        <fullName evidence="1">Uncharacterized protein</fullName>
    </submittedName>
</protein>
<dbReference type="SUPFAM" id="SSF88946">
    <property type="entry name" value="Sigma2 domain of RNA polymerase sigma factors"/>
    <property type="match status" value="1"/>
</dbReference>
<name>A0ABP8UD76_9ACTN</name>
<dbReference type="Proteomes" id="UP001501442">
    <property type="component" value="Unassembled WGS sequence"/>
</dbReference>
<dbReference type="EMBL" id="BAABHK010000006">
    <property type="protein sequence ID" value="GAA4628366.1"/>
    <property type="molecule type" value="Genomic_DNA"/>
</dbReference>
<organism evidence="1 2">
    <name type="scientific">Actinoallomurus vinaceus</name>
    <dbReference type="NCBI Taxonomy" id="1080074"/>
    <lineage>
        <taxon>Bacteria</taxon>
        <taxon>Bacillati</taxon>
        <taxon>Actinomycetota</taxon>
        <taxon>Actinomycetes</taxon>
        <taxon>Streptosporangiales</taxon>
        <taxon>Thermomonosporaceae</taxon>
        <taxon>Actinoallomurus</taxon>
    </lineage>
</organism>
<evidence type="ECO:0000313" key="2">
    <source>
        <dbReference type="Proteomes" id="UP001501442"/>
    </source>
</evidence>
<dbReference type="Gene3D" id="1.10.1740.10">
    <property type="match status" value="1"/>
</dbReference>
<keyword evidence="2" id="KW-1185">Reference proteome</keyword>
<reference evidence="2" key="1">
    <citation type="journal article" date="2019" name="Int. J. Syst. Evol. Microbiol.">
        <title>The Global Catalogue of Microorganisms (GCM) 10K type strain sequencing project: providing services to taxonomists for standard genome sequencing and annotation.</title>
        <authorList>
            <consortium name="The Broad Institute Genomics Platform"/>
            <consortium name="The Broad Institute Genome Sequencing Center for Infectious Disease"/>
            <person name="Wu L."/>
            <person name="Ma J."/>
        </authorList>
    </citation>
    <scope>NUCLEOTIDE SEQUENCE [LARGE SCALE GENOMIC DNA]</scope>
    <source>
        <strain evidence="2">JCM 17939</strain>
    </source>
</reference>
<proteinExistence type="predicted"/>
<sequence>MNEVPSFEEFVSSRADALMRYAYVLTGDPHDAADLLQESLARMRAAWAGDNAEAEIWAAPADGRAAHRVADLPGKNTQLTRLVIDGNDAVWSVEGTGGVYRAPLTGGTPQAVPGSAGTHILDWPWIGGPYSLEGPVSDHAVTFEHLLNARTGQKRSADLTDHDGWECGVTWCTGDGPAGASEVQRRDGGGRHAIPNGLAGVVEQVPMLDRFVLINPSLSLKPGPHAYGKTALYDLETGRMGDLGVDAVNDDGFGPGSQNPANRLGFVKNGDDYLIVDMGAIS</sequence>
<gene>
    <name evidence="1" type="ORF">GCM10023196_044380</name>
</gene>
<evidence type="ECO:0000313" key="1">
    <source>
        <dbReference type="EMBL" id="GAA4628366.1"/>
    </source>
</evidence>